<dbReference type="PROSITE" id="PS51257">
    <property type="entry name" value="PROKAR_LIPOPROTEIN"/>
    <property type="match status" value="1"/>
</dbReference>
<evidence type="ECO:0000313" key="3">
    <source>
        <dbReference type="Proteomes" id="UP001220610"/>
    </source>
</evidence>
<feature type="signal peptide" evidence="1">
    <location>
        <begin position="1"/>
        <end position="21"/>
    </location>
</feature>
<keyword evidence="1" id="KW-0732">Signal</keyword>
<evidence type="ECO:0000313" key="2">
    <source>
        <dbReference type="EMBL" id="WEK33983.1"/>
    </source>
</evidence>
<sequence length="298" mass="33952">MRTLLTTSLLLLLLGSCTQYAYYQSPLQANTNPYRTLPRISEDQPSAIYASGSYTIGSANDDARDQVKAFSGSVYRAHQFNWFQAYYGANGHLGYYKVGQITGLDPYFHTNQNMNDSLINTMRGKKSFGSWGAIGGVNLVMPLSNRSEWRMIGTDLSWNKEFGHYLDFRNKLPDTAANYIERNDQFFTISLYTDLVLAAKKGTFGMKWAMVYHPRSLDGFDTKRKPMTLHPNYFAFTLHYTNNRITGFWQANISPYANSVQLGANIRLSKLSTLIPLRQQPYEPSSLPGTRRRSSVYR</sequence>
<dbReference type="AlphaFoldDB" id="A0AAJ5WP47"/>
<gene>
    <name evidence="2" type="ORF">P0Y53_15960</name>
</gene>
<accession>A0AAJ5WP47</accession>
<protein>
    <submittedName>
        <fullName evidence="2">Uncharacterized protein</fullName>
    </submittedName>
</protein>
<evidence type="ECO:0000256" key="1">
    <source>
        <dbReference type="SAM" id="SignalP"/>
    </source>
</evidence>
<organism evidence="2 3">
    <name type="scientific">Candidatus Pseudobacter hemicellulosilyticus</name>
    <dbReference type="NCBI Taxonomy" id="3121375"/>
    <lineage>
        <taxon>Bacteria</taxon>
        <taxon>Pseudomonadati</taxon>
        <taxon>Bacteroidota</taxon>
        <taxon>Chitinophagia</taxon>
        <taxon>Chitinophagales</taxon>
        <taxon>Chitinophagaceae</taxon>
        <taxon>Pseudobacter</taxon>
    </lineage>
</organism>
<proteinExistence type="predicted"/>
<reference evidence="2" key="1">
    <citation type="submission" date="2023-03" db="EMBL/GenBank/DDBJ databases">
        <title>Andean soil-derived lignocellulolytic bacterial consortium as a source of novel taxa and putative plastic-active enzymes.</title>
        <authorList>
            <person name="Diaz-Garcia L."/>
            <person name="Chuvochina M."/>
            <person name="Feuerriegel G."/>
            <person name="Bunk B."/>
            <person name="Sproer C."/>
            <person name="Streit W.R."/>
            <person name="Rodriguez L.M."/>
            <person name="Overmann J."/>
            <person name="Jimenez D.J."/>
        </authorList>
    </citation>
    <scope>NUCLEOTIDE SEQUENCE</scope>
    <source>
        <strain evidence="2">MAG 7</strain>
    </source>
</reference>
<dbReference type="Proteomes" id="UP001220610">
    <property type="component" value="Chromosome"/>
</dbReference>
<name>A0AAJ5WP47_9BACT</name>
<feature type="chain" id="PRO_5042496469" evidence="1">
    <location>
        <begin position="22"/>
        <end position="298"/>
    </location>
</feature>
<dbReference type="EMBL" id="CP119311">
    <property type="protein sequence ID" value="WEK33983.1"/>
    <property type="molecule type" value="Genomic_DNA"/>
</dbReference>